<dbReference type="InterPro" id="IPR027417">
    <property type="entry name" value="P-loop_NTPase"/>
</dbReference>
<accession>A0ABU8YM90</accession>
<comment type="caution">
    <text evidence="1">The sequence shown here is derived from an EMBL/GenBank/DDBJ whole genome shotgun (WGS) entry which is preliminary data.</text>
</comment>
<dbReference type="Proteomes" id="UP001384579">
    <property type="component" value="Unassembled WGS sequence"/>
</dbReference>
<organism evidence="1 2">
    <name type="scientific">Microcoleus anatoxicus PTRS2</name>
    <dbReference type="NCBI Taxonomy" id="2705321"/>
    <lineage>
        <taxon>Bacteria</taxon>
        <taxon>Bacillati</taxon>
        <taxon>Cyanobacteriota</taxon>
        <taxon>Cyanophyceae</taxon>
        <taxon>Oscillatoriophycideae</taxon>
        <taxon>Oscillatoriales</taxon>
        <taxon>Microcoleaceae</taxon>
        <taxon>Microcoleus</taxon>
        <taxon>Microcoleus anatoxicus</taxon>
    </lineage>
</organism>
<dbReference type="Gene3D" id="3.40.50.300">
    <property type="entry name" value="P-loop containing nucleotide triphosphate hydrolases"/>
    <property type="match status" value="1"/>
</dbReference>
<name>A0ABU8YM90_9CYAN</name>
<gene>
    <name evidence="1" type="ORF">WMG39_11640</name>
</gene>
<dbReference type="RefSeq" id="WP_340517117.1">
    <property type="nucleotide sequence ID" value="NZ_JBBLXS010000123.1"/>
</dbReference>
<reference evidence="1 2" key="1">
    <citation type="journal article" date="2020" name="Harmful Algae">
        <title>Molecular and morphological characterization of a novel dihydroanatoxin-a producing Microcoleus species (cyanobacteria) from the Russian River, California, USA.</title>
        <authorList>
            <person name="Conklin K.Y."/>
            <person name="Stancheva R."/>
            <person name="Otten T.G."/>
            <person name="Fadness R."/>
            <person name="Boyer G.L."/>
            <person name="Read B."/>
            <person name="Zhang X."/>
            <person name="Sheath R.G."/>
        </authorList>
    </citation>
    <scope>NUCLEOTIDE SEQUENCE [LARGE SCALE GENOMIC DNA]</scope>
    <source>
        <strain evidence="1 2">PTRS2</strain>
    </source>
</reference>
<dbReference type="SUPFAM" id="SSF52540">
    <property type="entry name" value="P-loop containing nucleoside triphosphate hydrolases"/>
    <property type="match status" value="1"/>
</dbReference>
<evidence type="ECO:0008006" key="3">
    <source>
        <dbReference type="Google" id="ProtNLM"/>
    </source>
</evidence>
<dbReference type="EMBL" id="JBBLXS010000123">
    <property type="protein sequence ID" value="MEK0185492.1"/>
    <property type="molecule type" value="Genomic_DNA"/>
</dbReference>
<keyword evidence="2" id="KW-1185">Reference proteome</keyword>
<sequence>MRIKLLLLLALGVVGLGVGIGTQPVDTQCVLKGDRTRPCWLVGNEKVLSRRPGTGLLRLAGAVVGAGAFATALHFAGEDQKEQVWVSAVRQIWDAARLKGEQIQAVAYLRCMADEVQTKVDLNKATLLTQTQDIFSHKFALDLPALPHATPGTLEEIAKQGKVEESDYAPLPLSDSARWVEIFDSQTALAWGNQGGGKSWFLRLLAQRKKEQGYRVIVLDPDSNRSEWRGLESYHLWEEIEREIRRYLQLLKNRYTEFAKSEISENEWRKRLWDEGKAIALICDECTTYGDFIKDEELLKEFARLAVTKSRKQEMPVAFAAHNNTQSCLFGISGLSNLVQKMLQVEFLADVDLSKSTQPKASGKARIKLDSSREWREVIVPFVESKVVDFRVEAPPVSSDSPPTLPQSVHHLESLLHLDSTDFNPIPVGWHFPDPMVPLSPEVRSVIVACKRKGLSQNAAIQAIFGIVKSGSDKRYEAARLHYQSVNVR</sequence>
<proteinExistence type="predicted"/>
<evidence type="ECO:0000313" key="1">
    <source>
        <dbReference type="EMBL" id="MEK0185492.1"/>
    </source>
</evidence>
<protein>
    <recommendedName>
        <fullName evidence="3">FtsK domain-containing protein</fullName>
    </recommendedName>
</protein>
<evidence type="ECO:0000313" key="2">
    <source>
        <dbReference type="Proteomes" id="UP001384579"/>
    </source>
</evidence>